<dbReference type="Proteomes" id="UP001059209">
    <property type="component" value="Chromosome"/>
</dbReference>
<evidence type="ECO:0008006" key="3">
    <source>
        <dbReference type="Google" id="ProtNLM"/>
    </source>
</evidence>
<sequence length="67" mass="7565">MGNHSSPNNENLTFDSSTGKYKGKLSLTMTGYWKINLQLFNKQGDVLKGEPVTDENEASSLYFELEF</sequence>
<evidence type="ECO:0000313" key="1">
    <source>
        <dbReference type="EMBL" id="UWX55354.1"/>
    </source>
</evidence>
<name>A0ABY5Y8Y8_9FLAO</name>
<proteinExistence type="predicted"/>
<reference evidence="1" key="1">
    <citation type="submission" date="2022-09" db="EMBL/GenBank/DDBJ databases">
        <title>Maribacter litopenaei sp. nov., isolated from the intestinal tract of the Pacific White Shrimp, Litopenaeus vannamei.</title>
        <authorList>
            <person name="Kim S.Y."/>
            <person name="Hwang C.Y."/>
        </authorList>
    </citation>
    <scope>NUCLEOTIDE SEQUENCE</scope>
    <source>
        <strain evidence="1">HL-LV01</strain>
    </source>
</reference>
<dbReference type="RefSeq" id="WP_260573226.1">
    <property type="nucleotide sequence ID" value="NZ_CP104205.1"/>
</dbReference>
<gene>
    <name evidence="1" type="ORF">NYZ99_01880</name>
</gene>
<dbReference type="EMBL" id="CP104205">
    <property type="protein sequence ID" value="UWX55354.1"/>
    <property type="molecule type" value="Genomic_DNA"/>
</dbReference>
<organism evidence="1 2">
    <name type="scientific">Maribacter litopenaei</name>
    <dbReference type="NCBI Taxonomy" id="2976127"/>
    <lineage>
        <taxon>Bacteria</taxon>
        <taxon>Pseudomonadati</taxon>
        <taxon>Bacteroidota</taxon>
        <taxon>Flavobacteriia</taxon>
        <taxon>Flavobacteriales</taxon>
        <taxon>Flavobacteriaceae</taxon>
        <taxon>Maribacter</taxon>
    </lineage>
</organism>
<accession>A0ABY5Y8Y8</accession>
<evidence type="ECO:0000313" key="2">
    <source>
        <dbReference type="Proteomes" id="UP001059209"/>
    </source>
</evidence>
<keyword evidence="2" id="KW-1185">Reference proteome</keyword>
<protein>
    <recommendedName>
        <fullName evidence="3">YtkA-like domain-containing protein</fullName>
    </recommendedName>
</protein>